<keyword evidence="2" id="KW-1185">Reference proteome</keyword>
<dbReference type="AlphaFoldDB" id="A0A7X0P8H0"/>
<comment type="caution">
    <text evidence="1">The sequence shown here is derived from an EMBL/GenBank/DDBJ whole genome shotgun (WGS) entry which is preliminary data.</text>
</comment>
<dbReference type="InterPro" id="IPR045677">
    <property type="entry name" value="DUF6197"/>
</dbReference>
<protein>
    <submittedName>
        <fullName evidence="1">Uncharacterized protein</fullName>
    </submittedName>
</protein>
<evidence type="ECO:0000313" key="2">
    <source>
        <dbReference type="Proteomes" id="UP000565579"/>
    </source>
</evidence>
<gene>
    <name evidence="1" type="ORF">HD593_012122</name>
</gene>
<sequence>MTATVSGILTAAADRIESSGWASHYQQPGVSICDAIALEVRDVPGPNKLKAALLNAAFAALQHHIEPAGMSDWLRDPDRTQAEVVAALREAAERAPEEGHTP</sequence>
<dbReference type="Proteomes" id="UP000565579">
    <property type="component" value="Unassembled WGS sequence"/>
</dbReference>
<organism evidence="1 2">
    <name type="scientific">Nonomuraea rubra</name>
    <dbReference type="NCBI Taxonomy" id="46180"/>
    <lineage>
        <taxon>Bacteria</taxon>
        <taxon>Bacillati</taxon>
        <taxon>Actinomycetota</taxon>
        <taxon>Actinomycetes</taxon>
        <taxon>Streptosporangiales</taxon>
        <taxon>Streptosporangiaceae</taxon>
        <taxon>Nonomuraea</taxon>
    </lineage>
</organism>
<dbReference type="EMBL" id="JACHMI010000002">
    <property type="protein sequence ID" value="MBB6557232.1"/>
    <property type="molecule type" value="Genomic_DNA"/>
</dbReference>
<name>A0A7X0P8H0_9ACTN</name>
<proteinExistence type="predicted"/>
<dbReference type="Pfam" id="PF19698">
    <property type="entry name" value="DUF6197"/>
    <property type="match status" value="1"/>
</dbReference>
<dbReference type="RefSeq" id="WP_185112818.1">
    <property type="nucleotide sequence ID" value="NZ_BAAAXY010000038.1"/>
</dbReference>
<reference evidence="1 2" key="1">
    <citation type="submission" date="2020-08" db="EMBL/GenBank/DDBJ databases">
        <title>Sequencing the genomes of 1000 actinobacteria strains.</title>
        <authorList>
            <person name="Klenk H.-P."/>
        </authorList>
    </citation>
    <scope>NUCLEOTIDE SEQUENCE [LARGE SCALE GENOMIC DNA]</scope>
    <source>
        <strain evidence="1 2">DSM 43768</strain>
    </source>
</reference>
<evidence type="ECO:0000313" key="1">
    <source>
        <dbReference type="EMBL" id="MBB6557232.1"/>
    </source>
</evidence>
<accession>A0A7X0P8H0</accession>